<dbReference type="Proteomes" id="UP001190700">
    <property type="component" value="Unassembled WGS sequence"/>
</dbReference>
<name>A0AAE0ERN5_9CHLO</name>
<evidence type="ECO:0000313" key="1">
    <source>
        <dbReference type="EMBL" id="KAK3238388.1"/>
    </source>
</evidence>
<comment type="caution">
    <text evidence="1">The sequence shown here is derived from an EMBL/GenBank/DDBJ whole genome shotgun (WGS) entry which is preliminary data.</text>
</comment>
<reference evidence="1 2" key="1">
    <citation type="journal article" date="2015" name="Genome Biol. Evol.">
        <title>Comparative Genomics of a Bacterivorous Green Alga Reveals Evolutionary Causalities and Consequences of Phago-Mixotrophic Mode of Nutrition.</title>
        <authorList>
            <person name="Burns J.A."/>
            <person name="Paasch A."/>
            <person name="Narechania A."/>
            <person name="Kim E."/>
        </authorList>
    </citation>
    <scope>NUCLEOTIDE SEQUENCE [LARGE SCALE GENOMIC DNA]</scope>
    <source>
        <strain evidence="1 2">PLY_AMNH</strain>
    </source>
</reference>
<dbReference type="EMBL" id="LGRX02034229">
    <property type="protein sequence ID" value="KAK3238388.1"/>
    <property type="molecule type" value="Genomic_DNA"/>
</dbReference>
<evidence type="ECO:0000313" key="2">
    <source>
        <dbReference type="Proteomes" id="UP001190700"/>
    </source>
</evidence>
<dbReference type="AlphaFoldDB" id="A0AAE0ERN5"/>
<accession>A0AAE0ERN5</accession>
<organism evidence="1 2">
    <name type="scientific">Cymbomonas tetramitiformis</name>
    <dbReference type="NCBI Taxonomy" id="36881"/>
    <lineage>
        <taxon>Eukaryota</taxon>
        <taxon>Viridiplantae</taxon>
        <taxon>Chlorophyta</taxon>
        <taxon>Pyramimonadophyceae</taxon>
        <taxon>Pyramimonadales</taxon>
        <taxon>Pyramimonadaceae</taxon>
        <taxon>Cymbomonas</taxon>
    </lineage>
</organism>
<proteinExistence type="predicted"/>
<sequence length="89" mass="9621">MLKDAPQEDGGEGTLVCETCKLSNSLTLFPNQKTTTKHNRSLGSAHKGPQAAVLELKALVKALHRRGIEVRPLSECFSGRCRATPHLAV</sequence>
<gene>
    <name evidence="1" type="ORF">CYMTET_51595</name>
</gene>
<keyword evidence="2" id="KW-1185">Reference proteome</keyword>
<protein>
    <submittedName>
        <fullName evidence="1">Uncharacterized protein</fullName>
    </submittedName>
</protein>